<comment type="similarity">
    <text evidence="1">Belongs to the polysaccharide synthase family.</text>
</comment>
<dbReference type="SUPFAM" id="SSF51735">
    <property type="entry name" value="NAD(P)-binding Rossmann-fold domains"/>
    <property type="match status" value="1"/>
</dbReference>
<evidence type="ECO:0000313" key="3">
    <source>
        <dbReference type="EMBL" id="HGB30282.1"/>
    </source>
</evidence>
<dbReference type="Pfam" id="PF02719">
    <property type="entry name" value="Polysacc_synt_2"/>
    <property type="match status" value="1"/>
</dbReference>
<protein>
    <submittedName>
        <fullName evidence="3">NAD-dependent epimerase/dehydratase family protein</fullName>
    </submittedName>
</protein>
<comment type="caution">
    <text evidence="3">The sequence shown here is derived from an EMBL/GenBank/DDBJ whole genome shotgun (WGS) entry which is preliminary data.</text>
</comment>
<gene>
    <name evidence="3" type="ORF">ENV35_00210</name>
</gene>
<dbReference type="InterPro" id="IPR003869">
    <property type="entry name" value="Polysac_CapD-like"/>
</dbReference>
<dbReference type="Gene3D" id="3.40.50.720">
    <property type="entry name" value="NAD(P)-binding Rossmann-like Domain"/>
    <property type="match status" value="1"/>
</dbReference>
<dbReference type="PANTHER" id="PTHR43318">
    <property type="entry name" value="UDP-N-ACETYLGLUCOSAMINE 4,6-DEHYDRATASE"/>
    <property type="match status" value="1"/>
</dbReference>
<dbReference type="CDD" id="cd05237">
    <property type="entry name" value="UDP_invert_4-6DH_SDR_e"/>
    <property type="match status" value="1"/>
</dbReference>
<reference evidence="3" key="1">
    <citation type="journal article" date="2020" name="mSystems">
        <title>Genome- and Community-Level Interaction Insights into Carbon Utilization and Element Cycling Functions of Hydrothermarchaeota in Hydrothermal Sediment.</title>
        <authorList>
            <person name="Zhou Z."/>
            <person name="Liu Y."/>
            <person name="Xu W."/>
            <person name="Pan J."/>
            <person name="Luo Z.H."/>
            <person name="Li M."/>
        </authorList>
    </citation>
    <scope>NUCLEOTIDE SEQUENCE [LARGE SCALE GENOMIC DNA]</scope>
    <source>
        <strain evidence="3">SpSt-751</strain>
    </source>
</reference>
<evidence type="ECO:0000259" key="2">
    <source>
        <dbReference type="Pfam" id="PF02719"/>
    </source>
</evidence>
<dbReference type="AlphaFoldDB" id="A0A7C3SPR7"/>
<accession>A0A7C3SPR7</accession>
<sequence>MFEGKAVLVTGGTGSFGNQILKHLLKENPSEIRIFSRDEKKQYDMKQKYDDERIRFFIGDVRDFDRVLEATRGVDIIFHAAALKQVPNCEFNPMEAVKTNIIGADNVRRAAIINGAEVVVSISTDKAVKPVNVMGMTKAIQERVMINANGNGTKFIVVRYGNVIGSRGSVIPFFKERIQRGEYLPITDLRMTRFLLTLDEAIGLVFKATSEGKGGEVFVKKMPAARVVDIARVMAKAITGREDYPIKEVGIRPGEKIHEVLVSEEEMKRAIETENHYIIYPYGKIDTPKLLRNIEEYTSFNTDRLNEEQIETLLRKEGWIG</sequence>
<dbReference type="EMBL" id="DTGA01000003">
    <property type="protein sequence ID" value="HGB30282.1"/>
    <property type="molecule type" value="Genomic_DNA"/>
</dbReference>
<dbReference type="PANTHER" id="PTHR43318:SF2">
    <property type="entry name" value="UDP-N-ACETYLGLUCOSAMINE 4,6-DEHYDRATASE (INVERTING)"/>
    <property type="match status" value="1"/>
</dbReference>
<feature type="domain" description="Polysaccharide biosynthesis protein CapD-like" evidence="2">
    <location>
        <begin position="7"/>
        <end position="279"/>
    </location>
</feature>
<dbReference type="InterPro" id="IPR051203">
    <property type="entry name" value="Polysaccharide_Synthase-Rel"/>
</dbReference>
<name>A0A7C3SPR7_9BACT</name>
<proteinExistence type="inferred from homology"/>
<dbReference type="InterPro" id="IPR036291">
    <property type="entry name" value="NAD(P)-bd_dom_sf"/>
</dbReference>
<evidence type="ECO:0000256" key="1">
    <source>
        <dbReference type="ARBA" id="ARBA00007430"/>
    </source>
</evidence>
<organism evidence="3">
    <name type="scientific">Dictyoglomus turgidum</name>
    <dbReference type="NCBI Taxonomy" id="513050"/>
    <lineage>
        <taxon>Bacteria</taxon>
        <taxon>Pseudomonadati</taxon>
        <taxon>Dictyoglomota</taxon>
        <taxon>Dictyoglomia</taxon>
        <taxon>Dictyoglomales</taxon>
        <taxon>Dictyoglomaceae</taxon>
        <taxon>Dictyoglomus</taxon>
    </lineage>
</organism>